<gene>
    <name evidence="1" type="ORF">K469DRAFT_679361</name>
</gene>
<evidence type="ECO:0008006" key="3">
    <source>
        <dbReference type="Google" id="ProtNLM"/>
    </source>
</evidence>
<sequence length="289" mass="31988">MVGLSGDASVITLVNLSNKIASLCFKYSVAGKNIKHDIRRLQGGVSRIRDVLEEFDGLDGPEKVQLLTTQKLSDSLKGCVLQLEELSRRLEPSNTSKAMCWLGLRALKWPFRGREAGEIVAILERYHQTFSLALSLALEFPAVFLLLFGNPKMNPATKKTDNLHHKIDPAEPTVAVGPSLDSHMEGRNAKVSDGMGMADLYKPLKKTPFGWQVIRLFSLFPGTHDSSIRGRLFQTRMEDNLMDDSVEVNSYSACNPAYEALSYVWGNRSAIPSHTGFVRCLGSAEASWT</sequence>
<dbReference type="OrthoDB" id="20872at2759"/>
<dbReference type="AlphaFoldDB" id="A0A6A6DA35"/>
<protein>
    <recommendedName>
        <fullName evidence="3">Fungal N-terminal domain-containing protein</fullName>
    </recommendedName>
</protein>
<proteinExistence type="predicted"/>
<reference evidence="1" key="1">
    <citation type="journal article" date="2020" name="Stud. Mycol.">
        <title>101 Dothideomycetes genomes: a test case for predicting lifestyles and emergence of pathogens.</title>
        <authorList>
            <person name="Haridas S."/>
            <person name="Albert R."/>
            <person name="Binder M."/>
            <person name="Bloem J."/>
            <person name="Labutti K."/>
            <person name="Salamov A."/>
            <person name="Andreopoulos B."/>
            <person name="Baker S."/>
            <person name="Barry K."/>
            <person name="Bills G."/>
            <person name="Bluhm B."/>
            <person name="Cannon C."/>
            <person name="Castanera R."/>
            <person name="Culley D."/>
            <person name="Daum C."/>
            <person name="Ezra D."/>
            <person name="Gonzalez J."/>
            <person name="Henrissat B."/>
            <person name="Kuo A."/>
            <person name="Liang C."/>
            <person name="Lipzen A."/>
            <person name="Lutzoni F."/>
            <person name="Magnuson J."/>
            <person name="Mondo S."/>
            <person name="Nolan M."/>
            <person name="Ohm R."/>
            <person name="Pangilinan J."/>
            <person name="Park H.-J."/>
            <person name="Ramirez L."/>
            <person name="Alfaro M."/>
            <person name="Sun H."/>
            <person name="Tritt A."/>
            <person name="Yoshinaga Y."/>
            <person name="Zwiers L.-H."/>
            <person name="Turgeon B."/>
            <person name="Goodwin S."/>
            <person name="Spatafora J."/>
            <person name="Crous P."/>
            <person name="Grigoriev I."/>
        </authorList>
    </citation>
    <scope>NUCLEOTIDE SEQUENCE</scope>
    <source>
        <strain evidence="1">CBS 207.26</strain>
    </source>
</reference>
<evidence type="ECO:0000313" key="1">
    <source>
        <dbReference type="EMBL" id="KAF2175903.1"/>
    </source>
</evidence>
<dbReference type="Proteomes" id="UP000800200">
    <property type="component" value="Unassembled WGS sequence"/>
</dbReference>
<name>A0A6A6DA35_9PEZI</name>
<keyword evidence="2" id="KW-1185">Reference proteome</keyword>
<evidence type="ECO:0000313" key="2">
    <source>
        <dbReference type="Proteomes" id="UP000800200"/>
    </source>
</evidence>
<dbReference type="EMBL" id="ML994721">
    <property type="protein sequence ID" value="KAF2175903.1"/>
    <property type="molecule type" value="Genomic_DNA"/>
</dbReference>
<organism evidence="1 2">
    <name type="scientific">Zopfia rhizophila CBS 207.26</name>
    <dbReference type="NCBI Taxonomy" id="1314779"/>
    <lineage>
        <taxon>Eukaryota</taxon>
        <taxon>Fungi</taxon>
        <taxon>Dikarya</taxon>
        <taxon>Ascomycota</taxon>
        <taxon>Pezizomycotina</taxon>
        <taxon>Dothideomycetes</taxon>
        <taxon>Dothideomycetes incertae sedis</taxon>
        <taxon>Zopfiaceae</taxon>
        <taxon>Zopfia</taxon>
    </lineage>
</organism>
<accession>A0A6A6DA35</accession>